<sequence>MKIIEIEWCSPEYQSELELRHEVLRGPLGLKLTPEELDGEHAQMHFGVLENDELVATLVAQPQSSGVVQFRQMAVRTDQQRSGKGTELIKHCEEKIREQGFSEVQLDARQTCVPFYEKLGYQPVGDIFERITLKHQKMVKKLS</sequence>
<protein>
    <recommendedName>
        <fullName evidence="1">N-acetyltransferase domain-containing protein</fullName>
    </recommendedName>
</protein>
<dbReference type="CDD" id="cd04301">
    <property type="entry name" value="NAT_SF"/>
    <property type="match status" value="1"/>
</dbReference>
<dbReference type="Proteomes" id="UP000536179">
    <property type="component" value="Unassembled WGS sequence"/>
</dbReference>
<accession>A0A7W5DTY7</accession>
<feature type="domain" description="N-acetyltransferase" evidence="1">
    <location>
        <begin position="1"/>
        <end position="143"/>
    </location>
</feature>
<dbReference type="SUPFAM" id="SSF55729">
    <property type="entry name" value="Acyl-CoA N-acyltransferases (Nat)"/>
    <property type="match status" value="1"/>
</dbReference>
<dbReference type="GO" id="GO:0016747">
    <property type="term" value="F:acyltransferase activity, transferring groups other than amino-acyl groups"/>
    <property type="evidence" value="ECO:0007669"/>
    <property type="project" value="InterPro"/>
</dbReference>
<comment type="caution">
    <text evidence="2">The sequence shown here is derived from an EMBL/GenBank/DDBJ whole genome shotgun (WGS) entry which is preliminary data.</text>
</comment>
<dbReference type="Pfam" id="PF13673">
    <property type="entry name" value="Acetyltransf_10"/>
    <property type="match status" value="1"/>
</dbReference>
<organism evidence="2 3">
    <name type="scientific">Aporhodopirellula rubra</name>
    <dbReference type="NCBI Taxonomy" id="980271"/>
    <lineage>
        <taxon>Bacteria</taxon>
        <taxon>Pseudomonadati</taxon>
        <taxon>Planctomycetota</taxon>
        <taxon>Planctomycetia</taxon>
        <taxon>Pirellulales</taxon>
        <taxon>Pirellulaceae</taxon>
        <taxon>Aporhodopirellula</taxon>
    </lineage>
</organism>
<dbReference type="EMBL" id="JACHXU010000001">
    <property type="protein sequence ID" value="MBB3204510.1"/>
    <property type="molecule type" value="Genomic_DNA"/>
</dbReference>
<reference evidence="2 3" key="1">
    <citation type="submission" date="2020-08" db="EMBL/GenBank/DDBJ databases">
        <title>Genomic Encyclopedia of Type Strains, Phase III (KMG-III): the genomes of soil and plant-associated and newly described type strains.</title>
        <authorList>
            <person name="Whitman W."/>
        </authorList>
    </citation>
    <scope>NUCLEOTIDE SEQUENCE [LARGE SCALE GENOMIC DNA]</scope>
    <source>
        <strain evidence="2 3">CECT 8075</strain>
    </source>
</reference>
<name>A0A7W5DTY7_9BACT</name>
<dbReference type="RefSeq" id="WP_184300633.1">
    <property type="nucleotide sequence ID" value="NZ_JACHXU010000001.1"/>
</dbReference>
<dbReference type="Gene3D" id="3.40.630.30">
    <property type="match status" value="1"/>
</dbReference>
<dbReference type="InterPro" id="IPR016181">
    <property type="entry name" value="Acyl_CoA_acyltransferase"/>
</dbReference>
<dbReference type="PROSITE" id="PS51186">
    <property type="entry name" value="GNAT"/>
    <property type="match status" value="1"/>
</dbReference>
<dbReference type="AlphaFoldDB" id="A0A7W5DTY7"/>
<evidence type="ECO:0000259" key="1">
    <source>
        <dbReference type="PROSITE" id="PS51186"/>
    </source>
</evidence>
<keyword evidence="3" id="KW-1185">Reference proteome</keyword>
<dbReference type="InterPro" id="IPR000182">
    <property type="entry name" value="GNAT_dom"/>
</dbReference>
<evidence type="ECO:0000313" key="3">
    <source>
        <dbReference type="Proteomes" id="UP000536179"/>
    </source>
</evidence>
<evidence type="ECO:0000313" key="2">
    <source>
        <dbReference type="EMBL" id="MBB3204510.1"/>
    </source>
</evidence>
<proteinExistence type="predicted"/>
<gene>
    <name evidence="2" type="ORF">FHS27_000274</name>
</gene>